<dbReference type="CDD" id="cd03416">
    <property type="entry name" value="CbiX_SirB_N"/>
    <property type="match status" value="1"/>
</dbReference>
<dbReference type="GO" id="GO:0016829">
    <property type="term" value="F:lyase activity"/>
    <property type="evidence" value="ECO:0007669"/>
    <property type="project" value="InterPro"/>
</dbReference>
<dbReference type="Pfam" id="PF01903">
    <property type="entry name" value="CbiX"/>
    <property type="match status" value="1"/>
</dbReference>
<protein>
    <submittedName>
        <fullName evidence="1">Uncharacterized protein</fullName>
    </submittedName>
</protein>
<sequence>MTAALITLSHGSRHERAQRGIERLTAAAAMTLGVGAMDSYLEFNAPDLTGAARLAAAEGYDTAVVVPLLFTRAFHATKDVPAAIDAARAATGIELVPAAGLGQGADLVEVLARRVRVDAPVHASIILYPVGTSNDQAAAKTQNLGAALGAATGREVTVVPATGRGRITGNEGIEQAARGQPQVHVVPLFVTDGLLLDRATHAFGEIQDRTGARITHSAPLITDLTDIVASRFSEALHERGEI</sequence>
<evidence type="ECO:0000313" key="1">
    <source>
        <dbReference type="EMBL" id="AWB84736.1"/>
    </source>
</evidence>
<dbReference type="Proteomes" id="UP000244754">
    <property type="component" value="Chromosome"/>
</dbReference>
<dbReference type="SUPFAM" id="SSF53800">
    <property type="entry name" value="Chelatase"/>
    <property type="match status" value="1"/>
</dbReference>
<dbReference type="KEGG" id="clia:C3E79_09845"/>
<dbReference type="RefSeq" id="WP_108404744.1">
    <property type="nucleotide sequence ID" value="NZ_CP026948.1"/>
</dbReference>
<gene>
    <name evidence="1" type="ORF">C3E79_09845</name>
</gene>
<dbReference type="EMBL" id="CP026948">
    <property type="protein sequence ID" value="AWB84736.1"/>
    <property type="molecule type" value="Genomic_DNA"/>
</dbReference>
<keyword evidence="2" id="KW-1185">Reference proteome</keyword>
<name>A0A2S0WG77_9CORY</name>
<proteinExistence type="predicted"/>
<evidence type="ECO:0000313" key="2">
    <source>
        <dbReference type="Proteomes" id="UP000244754"/>
    </source>
</evidence>
<accession>A0A2S0WG77</accession>
<dbReference type="PANTHER" id="PTHR33542:SF5">
    <property type="entry name" value="FERROCHELATASE CHE1"/>
    <property type="match status" value="1"/>
</dbReference>
<dbReference type="OrthoDB" id="482456at2"/>
<dbReference type="Gene3D" id="3.40.50.1400">
    <property type="match status" value="2"/>
</dbReference>
<dbReference type="InterPro" id="IPR050963">
    <property type="entry name" value="Sirohydro_Cobaltochel/CbiX"/>
</dbReference>
<dbReference type="PANTHER" id="PTHR33542">
    <property type="entry name" value="SIROHYDROCHLORIN FERROCHELATASE, CHLOROPLASTIC"/>
    <property type="match status" value="1"/>
</dbReference>
<dbReference type="InterPro" id="IPR002762">
    <property type="entry name" value="CbiX-like"/>
</dbReference>
<reference evidence="2" key="1">
    <citation type="submission" date="2018-01" db="EMBL/GenBank/DDBJ databases">
        <authorList>
            <person name="Li J."/>
        </authorList>
    </citation>
    <scope>NUCLEOTIDE SEQUENCE [LARGE SCALE GENOMIC DNA]</scope>
    <source>
        <strain evidence="2">2184</strain>
    </source>
</reference>
<dbReference type="AlphaFoldDB" id="A0A2S0WG77"/>
<organism evidence="1 2">
    <name type="scientific">Corynebacterium liangguodongii</name>
    <dbReference type="NCBI Taxonomy" id="2079535"/>
    <lineage>
        <taxon>Bacteria</taxon>
        <taxon>Bacillati</taxon>
        <taxon>Actinomycetota</taxon>
        <taxon>Actinomycetes</taxon>
        <taxon>Mycobacteriales</taxon>
        <taxon>Corynebacteriaceae</taxon>
        <taxon>Corynebacterium</taxon>
    </lineage>
</organism>